<organism evidence="6">
    <name type="scientific">marine sediment metagenome</name>
    <dbReference type="NCBI Taxonomy" id="412755"/>
    <lineage>
        <taxon>unclassified sequences</taxon>
        <taxon>metagenomes</taxon>
        <taxon>ecological metagenomes</taxon>
    </lineage>
</organism>
<dbReference type="GO" id="GO:0005524">
    <property type="term" value="F:ATP binding"/>
    <property type="evidence" value="ECO:0007669"/>
    <property type="project" value="UniProtKB-KW"/>
</dbReference>
<dbReference type="PANTHER" id="PTHR42711:SF5">
    <property type="entry name" value="ABC TRANSPORTER ATP-BINDING PROTEIN NATA"/>
    <property type="match status" value="1"/>
</dbReference>
<dbReference type="EMBL" id="BARW01031294">
    <property type="protein sequence ID" value="GAJ14830.1"/>
    <property type="molecule type" value="Genomic_DNA"/>
</dbReference>
<dbReference type="InterPro" id="IPR050763">
    <property type="entry name" value="ABC_transporter_ATP-binding"/>
</dbReference>
<proteinExistence type="inferred from homology"/>
<comment type="similarity">
    <text evidence="1">Belongs to the ABC transporter superfamily.</text>
</comment>
<gene>
    <name evidence="6" type="ORF">S12H4_49813</name>
</gene>
<dbReference type="InterPro" id="IPR003959">
    <property type="entry name" value="ATPase_AAA_core"/>
</dbReference>
<evidence type="ECO:0000256" key="2">
    <source>
        <dbReference type="ARBA" id="ARBA00022448"/>
    </source>
</evidence>
<feature type="non-terminal residue" evidence="6">
    <location>
        <position position="1"/>
    </location>
</feature>
<evidence type="ECO:0000256" key="1">
    <source>
        <dbReference type="ARBA" id="ARBA00005417"/>
    </source>
</evidence>
<dbReference type="GO" id="GO:0016887">
    <property type="term" value="F:ATP hydrolysis activity"/>
    <property type="evidence" value="ECO:0007669"/>
    <property type="project" value="InterPro"/>
</dbReference>
<dbReference type="Pfam" id="PF13304">
    <property type="entry name" value="AAA_21"/>
    <property type="match status" value="1"/>
</dbReference>
<dbReference type="AlphaFoldDB" id="X1VVR4"/>
<evidence type="ECO:0000256" key="4">
    <source>
        <dbReference type="ARBA" id="ARBA00022840"/>
    </source>
</evidence>
<reference evidence="6" key="1">
    <citation type="journal article" date="2014" name="Front. Microbiol.">
        <title>High frequency of phylogenetically diverse reductive dehalogenase-homologous genes in deep subseafloor sedimentary metagenomes.</title>
        <authorList>
            <person name="Kawai M."/>
            <person name="Futagami T."/>
            <person name="Toyoda A."/>
            <person name="Takaki Y."/>
            <person name="Nishi S."/>
            <person name="Hori S."/>
            <person name="Arai W."/>
            <person name="Tsubouchi T."/>
            <person name="Morono Y."/>
            <person name="Uchiyama I."/>
            <person name="Ito T."/>
            <person name="Fujiyama A."/>
            <person name="Inagaki F."/>
            <person name="Takami H."/>
        </authorList>
    </citation>
    <scope>NUCLEOTIDE SEQUENCE</scope>
    <source>
        <strain evidence="6">Expedition CK06-06</strain>
    </source>
</reference>
<keyword evidence="2" id="KW-0813">Transport</keyword>
<sequence>QRLLLCMALMNDPIILFLDEPIVGLDVQSAKIIKQLIKEYNQNGTTIFLTTHDMEVANELCDRIAIINKGKIVSLDTPENLKKLFQEFQEIDVSFNQDINLLDMI</sequence>
<dbReference type="SUPFAM" id="SSF52540">
    <property type="entry name" value="P-loop containing nucleoside triphosphate hydrolases"/>
    <property type="match status" value="1"/>
</dbReference>
<dbReference type="InterPro" id="IPR027417">
    <property type="entry name" value="P-loop_NTPase"/>
</dbReference>
<keyword evidence="4" id="KW-0067">ATP-binding</keyword>
<dbReference type="PANTHER" id="PTHR42711">
    <property type="entry name" value="ABC TRANSPORTER ATP-BINDING PROTEIN"/>
    <property type="match status" value="1"/>
</dbReference>
<evidence type="ECO:0000256" key="3">
    <source>
        <dbReference type="ARBA" id="ARBA00022741"/>
    </source>
</evidence>
<comment type="caution">
    <text evidence="6">The sequence shown here is derived from an EMBL/GenBank/DDBJ whole genome shotgun (WGS) entry which is preliminary data.</text>
</comment>
<protein>
    <recommendedName>
        <fullName evidence="5">ATPase AAA-type core domain-containing protein</fullName>
    </recommendedName>
</protein>
<feature type="domain" description="ATPase AAA-type core" evidence="5">
    <location>
        <begin position="2"/>
        <end position="56"/>
    </location>
</feature>
<evidence type="ECO:0000313" key="6">
    <source>
        <dbReference type="EMBL" id="GAJ14830.1"/>
    </source>
</evidence>
<dbReference type="Gene3D" id="3.40.50.300">
    <property type="entry name" value="P-loop containing nucleotide triphosphate hydrolases"/>
    <property type="match status" value="1"/>
</dbReference>
<accession>X1VVR4</accession>
<keyword evidence="3" id="KW-0547">Nucleotide-binding</keyword>
<evidence type="ECO:0000259" key="5">
    <source>
        <dbReference type="Pfam" id="PF13304"/>
    </source>
</evidence>
<name>X1VVR4_9ZZZZ</name>